<dbReference type="GO" id="GO:0006099">
    <property type="term" value="P:tricarboxylic acid cycle"/>
    <property type="evidence" value="ECO:0007669"/>
    <property type="project" value="UniProtKB-KW"/>
</dbReference>
<feature type="compositionally biased region" description="Pro residues" evidence="16">
    <location>
        <begin position="177"/>
        <end position="197"/>
    </location>
</feature>
<dbReference type="Gene3D" id="3.30.559.10">
    <property type="entry name" value="Chloramphenicol acetyltransferase-like domain"/>
    <property type="match status" value="1"/>
</dbReference>
<keyword evidence="7" id="KW-0816">Tricarboxylic acid cycle</keyword>
<evidence type="ECO:0000256" key="10">
    <source>
        <dbReference type="ARBA" id="ARBA00022946"/>
    </source>
</evidence>
<dbReference type="PANTHER" id="PTHR43416">
    <property type="entry name" value="DIHYDROLIPOYLLYSINE-RESIDUE SUCCINYLTRANSFERASE COMPONENT OF 2-OXOGLUTARATE DEHYDROGENASE COMPLEX, MITOCHONDRIAL-RELATED"/>
    <property type="match status" value="1"/>
</dbReference>
<dbReference type="EC" id="2.3.1.61" evidence="5"/>
<evidence type="ECO:0000256" key="4">
    <source>
        <dbReference type="ARBA" id="ARBA00007317"/>
    </source>
</evidence>
<feature type="domain" description="Lipoyl-binding" evidence="17">
    <location>
        <begin position="84"/>
        <end position="158"/>
    </location>
</feature>
<dbReference type="SUPFAM" id="SSF52777">
    <property type="entry name" value="CoA-dependent acyltransferases"/>
    <property type="match status" value="1"/>
</dbReference>
<keyword evidence="8" id="KW-0808">Transferase</keyword>
<evidence type="ECO:0000259" key="17">
    <source>
        <dbReference type="PROSITE" id="PS50968"/>
    </source>
</evidence>
<evidence type="ECO:0000256" key="15">
    <source>
        <dbReference type="ARBA" id="ARBA00046046"/>
    </source>
</evidence>
<dbReference type="PANTHER" id="PTHR43416:SF5">
    <property type="entry name" value="DIHYDROLIPOYLLYSINE-RESIDUE SUCCINYLTRANSFERASE COMPONENT OF 2-OXOGLUTARATE DEHYDROGENASE COMPLEX, MITOCHONDRIAL"/>
    <property type="match status" value="1"/>
</dbReference>
<dbReference type="PROSITE" id="PS50968">
    <property type="entry name" value="BIOTINYL_LIPOYL"/>
    <property type="match status" value="1"/>
</dbReference>
<proteinExistence type="inferred from homology"/>
<dbReference type="InterPro" id="IPR011053">
    <property type="entry name" value="Single_hybrid_motif"/>
</dbReference>
<evidence type="ECO:0000256" key="2">
    <source>
        <dbReference type="ARBA" id="ARBA00004173"/>
    </source>
</evidence>
<comment type="cofactor">
    <cofactor evidence="1">
        <name>(R)-lipoate</name>
        <dbReference type="ChEBI" id="CHEBI:83088"/>
    </cofactor>
</comment>
<dbReference type="InterPro" id="IPR023213">
    <property type="entry name" value="CAT-like_dom_sf"/>
</dbReference>
<comment type="similarity">
    <text evidence="4">Belongs to the 2-oxoacid dehydrogenase family.</text>
</comment>
<evidence type="ECO:0000256" key="5">
    <source>
        <dbReference type="ARBA" id="ARBA00012945"/>
    </source>
</evidence>
<dbReference type="InterPro" id="IPR000089">
    <property type="entry name" value="Biotin_lipoyl"/>
</dbReference>
<name>A0A6P4Z8M1_BRABE</name>
<dbReference type="InterPro" id="IPR003016">
    <property type="entry name" value="2-oxoA_DH_lipoyl-BS"/>
</dbReference>
<dbReference type="InterPro" id="IPR001078">
    <property type="entry name" value="2-oxoacid_DH_actylTfrase"/>
</dbReference>
<evidence type="ECO:0000256" key="7">
    <source>
        <dbReference type="ARBA" id="ARBA00022532"/>
    </source>
</evidence>
<dbReference type="Gene3D" id="2.40.50.100">
    <property type="match status" value="1"/>
</dbReference>
<evidence type="ECO:0000256" key="12">
    <source>
        <dbReference type="ARBA" id="ARBA00023315"/>
    </source>
</evidence>
<dbReference type="AlphaFoldDB" id="A0A6P4Z8M1"/>
<reference evidence="19" key="1">
    <citation type="submission" date="2025-08" db="UniProtKB">
        <authorList>
            <consortium name="RefSeq"/>
        </authorList>
    </citation>
    <scope>IDENTIFICATION</scope>
    <source>
        <tissue evidence="19">Gonad</tissue>
    </source>
</reference>
<keyword evidence="11" id="KW-0496">Mitochondrion</keyword>
<evidence type="ECO:0000313" key="18">
    <source>
        <dbReference type="Proteomes" id="UP000515135"/>
    </source>
</evidence>
<dbReference type="GeneID" id="109472242"/>
<feature type="region of interest" description="Disordered" evidence="16">
    <location>
        <begin position="165"/>
        <end position="220"/>
    </location>
</feature>
<dbReference type="InterPro" id="IPR006255">
    <property type="entry name" value="SucB"/>
</dbReference>
<evidence type="ECO:0000256" key="11">
    <source>
        <dbReference type="ARBA" id="ARBA00023128"/>
    </source>
</evidence>
<feature type="compositionally biased region" description="Pro residues" evidence="16">
    <location>
        <begin position="205"/>
        <end position="216"/>
    </location>
</feature>
<dbReference type="GO" id="GO:0045252">
    <property type="term" value="C:oxoglutarate dehydrogenase complex"/>
    <property type="evidence" value="ECO:0007669"/>
    <property type="project" value="InterPro"/>
</dbReference>
<protein>
    <recommendedName>
        <fullName evidence="6">Dihydrolipoyllysine-residue succinyltransferase component of 2-oxoglutarate dehydrogenase complex, mitochondrial</fullName>
        <ecNumber evidence="5">2.3.1.61</ecNumber>
    </recommendedName>
    <alternativeName>
        <fullName evidence="14">2-oxoglutarate dehydrogenase complex component E2</fullName>
    </alternativeName>
    <alternativeName>
        <fullName evidence="13">E2K</fullName>
    </alternativeName>
</protein>
<dbReference type="RefSeq" id="XP_019627437.1">
    <property type="nucleotide sequence ID" value="XM_019771878.1"/>
</dbReference>
<keyword evidence="18" id="KW-1185">Reference proteome</keyword>
<dbReference type="GO" id="GO:0005739">
    <property type="term" value="C:mitochondrion"/>
    <property type="evidence" value="ECO:0007669"/>
    <property type="project" value="UniProtKB-SubCell"/>
</dbReference>
<dbReference type="Pfam" id="PF00364">
    <property type="entry name" value="Biotin_lipoyl"/>
    <property type="match status" value="1"/>
</dbReference>
<sequence length="475" mass="50891">MAAMLGTSRCVTRNLGRVTSQRIKVQVSSRGKQTTPGTVAALNIFRAPSACQSKWASHQTIQTCTRKGWSARGIWTTVTAFDDFKIVKTPPFAESVTEGDVRWEKAVGDYVNEDEVVGEIETDKTSIPVPSPVSGVIEEFLAADGDTVTAGQELFKVKVTAGGAPAEKPAPAAEKPAPAPAAAPAPAPPQPAAPAPAAPAAGPIPTTPPPLPPLPQQPITAKPVADMKPVAAAAPAMGVTAGARTENRVKMNRMRQRIAQRLKDAQNECAMLTTFQECDMSNVIEMRSKHKDGFLKKHGVKLGFMSPFVKAAAFALQDQPVVNAVIEDKEIVYRDYIDISVAVATPKGLVVPVIRDVGNMNYADIEKTIQELGEKARKGELAIEDMDGGTFTISNGGVFGSMFGTPIINQPQSAILGMHAILDRPMAINGKVEIRPMMYLALTYDHRLIDGREAVTFLRKIKSAVEDPRVLVLDL</sequence>
<evidence type="ECO:0000256" key="3">
    <source>
        <dbReference type="ARBA" id="ARBA00005145"/>
    </source>
</evidence>
<dbReference type="PROSITE" id="PS00189">
    <property type="entry name" value="LIPOYL"/>
    <property type="match status" value="1"/>
</dbReference>
<dbReference type="GO" id="GO:0033512">
    <property type="term" value="P:L-lysine catabolic process to acetyl-CoA via saccharopine"/>
    <property type="evidence" value="ECO:0007669"/>
    <property type="project" value="UniProtKB-UniPathway"/>
</dbReference>
<comment type="function">
    <text evidence="15">Dihydrolipoamide succinyltransferase (E2) component of the 2-oxoglutarate dehydrogenase complex. The 2-oxoglutarate dehydrogenase complex catalyzes the overall conversion of 2-oxoglutarate to succinyl-CoA and CO(2). The 2-oxoglutarate dehydrogenase complex is mainly active in the mitochondrion. A fraction of the 2-oxoglutarate dehydrogenase complex also localizes in the nucleus and is required for lysine succinylation of histones: associates with KAT2A on chromatin and provides succinyl-CoA to histone succinyltransferase KAT2A.</text>
</comment>
<dbReference type="SUPFAM" id="SSF51230">
    <property type="entry name" value="Single hybrid motif"/>
    <property type="match status" value="1"/>
</dbReference>
<comment type="subcellular location">
    <subcellularLocation>
        <location evidence="2">Mitochondrion</location>
    </subcellularLocation>
</comment>
<feature type="compositionally biased region" description="Low complexity" evidence="16">
    <location>
        <begin position="165"/>
        <end position="176"/>
    </location>
</feature>
<evidence type="ECO:0000256" key="6">
    <source>
        <dbReference type="ARBA" id="ARBA00020294"/>
    </source>
</evidence>
<dbReference type="NCBIfam" id="TIGR01347">
    <property type="entry name" value="sucB"/>
    <property type="match status" value="1"/>
</dbReference>
<evidence type="ECO:0000256" key="14">
    <source>
        <dbReference type="ARBA" id="ARBA00032406"/>
    </source>
</evidence>
<evidence type="ECO:0000256" key="9">
    <source>
        <dbReference type="ARBA" id="ARBA00022823"/>
    </source>
</evidence>
<keyword evidence="12" id="KW-0012">Acyltransferase</keyword>
<gene>
    <name evidence="19" type="primary">LOC109472242</name>
</gene>
<dbReference type="OrthoDB" id="5391403at2759"/>
<dbReference type="GO" id="GO:0004149">
    <property type="term" value="F:dihydrolipoyllysine-residue succinyltransferase activity"/>
    <property type="evidence" value="ECO:0007669"/>
    <property type="project" value="UniProtKB-EC"/>
</dbReference>
<evidence type="ECO:0000256" key="8">
    <source>
        <dbReference type="ARBA" id="ARBA00022679"/>
    </source>
</evidence>
<dbReference type="Proteomes" id="UP000515135">
    <property type="component" value="Unplaced"/>
</dbReference>
<dbReference type="InterPro" id="IPR050537">
    <property type="entry name" value="2-oxoacid_dehydrogenase"/>
</dbReference>
<keyword evidence="10" id="KW-0809">Transit peptide</keyword>
<dbReference type="FunFam" id="3.30.559.10:FF:000006">
    <property type="entry name" value="Dihydrolipoyllysine-residue succinyltransferase component of 2-oxoglutarate dehydrogenase complex, mitochondrial"/>
    <property type="match status" value="1"/>
</dbReference>
<evidence type="ECO:0000313" key="19">
    <source>
        <dbReference type="RefSeq" id="XP_019627437.1"/>
    </source>
</evidence>
<keyword evidence="9" id="KW-0450">Lipoyl</keyword>
<evidence type="ECO:0000256" key="1">
    <source>
        <dbReference type="ARBA" id="ARBA00001938"/>
    </source>
</evidence>
<dbReference type="KEGG" id="bbel:109472242"/>
<evidence type="ECO:0000256" key="16">
    <source>
        <dbReference type="SAM" id="MobiDB-lite"/>
    </source>
</evidence>
<organism evidence="18 19">
    <name type="scientific">Branchiostoma belcheri</name>
    <name type="common">Amphioxus</name>
    <dbReference type="NCBI Taxonomy" id="7741"/>
    <lineage>
        <taxon>Eukaryota</taxon>
        <taxon>Metazoa</taxon>
        <taxon>Chordata</taxon>
        <taxon>Cephalochordata</taxon>
        <taxon>Leptocardii</taxon>
        <taxon>Amphioxiformes</taxon>
        <taxon>Branchiostomatidae</taxon>
        <taxon>Branchiostoma</taxon>
    </lineage>
</organism>
<dbReference type="CDD" id="cd06849">
    <property type="entry name" value="lipoyl_domain"/>
    <property type="match status" value="1"/>
</dbReference>
<comment type="pathway">
    <text evidence="3">Amino-acid degradation; L-lysine degradation via saccharopine pathway; glutaryl-CoA from L-lysine: step 6/6.</text>
</comment>
<dbReference type="Pfam" id="PF00198">
    <property type="entry name" value="2-oxoacid_dh"/>
    <property type="match status" value="1"/>
</dbReference>
<dbReference type="UniPathway" id="UPA00868">
    <property type="reaction ID" value="UER00840"/>
</dbReference>
<evidence type="ECO:0000256" key="13">
    <source>
        <dbReference type="ARBA" id="ARBA00031331"/>
    </source>
</evidence>
<accession>A0A6P4Z8M1</accession>